<dbReference type="KEGG" id="dog:HP555_05050"/>
<accession>A0A7T6AQ19</accession>
<proteinExistence type="predicted"/>
<sequence length="245" mass="26434">MRVFRSFSWKETNLRVACTAFELVTRTVVEERRELERYLARHPEFLTALVPVELLPDAPELVRRMAAASRLTGVGPMAAVAGALAQRGVEAAMAAGCHEAIVENGGDLFLHSDREITIGLYAGDKVIRGKLAFRIDPADLPMALCSSSSKMGHSLSFGQCDLATVAAKDGALADAAVTLVCNKIQHERDLSSVLDQVGAIPGIDGILAMKNGKIGLWGHLPQLVRNADVSLRHKITRDLYSDFSG</sequence>
<dbReference type="SUPFAM" id="SSF143631">
    <property type="entry name" value="ApbE-like"/>
    <property type="match status" value="1"/>
</dbReference>
<dbReference type="RefSeq" id="WP_199264095.1">
    <property type="nucleotide sequence ID" value="NZ_CP054140.1"/>
</dbReference>
<name>A0A7T6AQ19_9BACT</name>
<dbReference type="InterPro" id="IPR003374">
    <property type="entry name" value="ApbE-like_sf"/>
</dbReference>
<gene>
    <name evidence="1" type="ORF">HP555_05050</name>
</gene>
<dbReference type="InterPro" id="IPR007183">
    <property type="entry name" value="UPF0280"/>
</dbReference>
<dbReference type="EMBL" id="CP054140">
    <property type="protein sequence ID" value="QQG65273.1"/>
    <property type="molecule type" value="Genomic_DNA"/>
</dbReference>
<evidence type="ECO:0000313" key="1">
    <source>
        <dbReference type="EMBL" id="QQG65273.1"/>
    </source>
</evidence>
<keyword evidence="2" id="KW-1185">Reference proteome</keyword>
<organism evidence="1 2">
    <name type="scientific">Desulfobulbus oligotrophicus</name>
    <dbReference type="NCBI Taxonomy" id="1909699"/>
    <lineage>
        <taxon>Bacteria</taxon>
        <taxon>Pseudomonadati</taxon>
        <taxon>Thermodesulfobacteriota</taxon>
        <taxon>Desulfobulbia</taxon>
        <taxon>Desulfobulbales</taxon>
        <taxon>Desulfobulbaceae</taxon>
        <taxon>Desulfobulbus</taxon>
    </lineage>
</organism>
<dbReference type="Gene3D" id="3.10.520.10">
    <property type="entry name" value="ApbE-like domains"/>
    <property type="match status" value="1"/>
</dbReference>
<dbReference type="Proteomes" id="UP000596092">
    <property type="component" value="Chromosome"/>
</dbReference>
<reference evidence="1 2" key="1">
    <citation type="submission" date="2020-05" db="EMBL/GenBank/DDBJ databases">
        <title>Complete genome of Desulfobulbus oligotrophicus.</title>
        <authorList>
            <person name="Podar M."/>
        </authorList>
    </citation>
    <scope>NUCLEOTIDE SEQUENCE [LARGE SCALE GENOMIC DNA]</scope>
    <source>
        <strain evidence="1 2">Prop6</strain>
    </source>
</reference>
<dbReference type="AlphaFoldDB" id="A0A7T6AQ19"/>
<evidence type="ECO:0000313" key="2">
    <source>
        <dbReference type="Proteomes" id="UP000596092"/>
    </source>
</evidence>
<protein>
    <submittedName>
        <fullName evidence="1">UPF0280 family protein</fullName>
    </submittedName>
</protein>
<dbReference type="PIRSF" id="PIRSF006421">
    <property type="entry name" value="UCP006421"/>
    <property type="match status" value="1"/>
</dbReference>